<keyword evidence="3" id="KW-1185">Reference proteome</keyword>
<dbReference type="Pfam" id="PF13560">
    <property type="entry name" value="HTH_31"/>
    <property type="match status" value="1"/>
</dbReference>
<dbReference type="EMBL" id="JBHSAY010000022">
    <property type="protein sequence ID" value="MFC4135510.1"/>
    <property type="molecule type" value="Genomic_DNA"/>
</dbReference>
<dbReference type="InterPro" id="IPR010982">
    <property type="entry name" value="Lambda_DNA-bd_dom_sf"/>
</dbReference>
<dbReference type="SMART" id="SM00530">
    <property type="entry name" value="HTH_XRE"/>
    <property type="match status" value="1"/>
</dbReference>
<proteinExistence type="predicted"/>
<reference evidence="3" key="1">
    <citation type="journal article" date="2019" name="Int. J. Syst. Evol. Microbiol.">
        <title>The Global Catalogue of Microorganisms (GCM) 10K type strain sequencing project: providing services to taxonomists for standard genome sequencing and annotation.</title>
        <authorList>
            <consortium name="The Broad Institute Genomics Platform"/>
            <consortium name="The Broad Institute Genome Sequencing Center for Infectious Disease"/>
            <person name="Wu L."/>
            <person name="Ma J."/>
        </authorList>
    </citation>
    <scope>NUCLEOTIDE SEQUENCE [LARGE SCALE GENOMIC DNA]</scope>
    <source>
        <strain evidence="3">CGMCC 4.7289</strain>
    </source>
</reference>
<name>A0ABV8LWW4_9ACTN</name>
<sequence>MNQARDEQRRQALGEFIRSRRERTTPEMVGLPDGLRRRTPGLRREEVAMLSGIGVTWYTWLEQGRSINVSTQVLGAVARVLRMDDAERQHLFALAELTEPHPAAREPKVGRAVELMLHQVDPYPAVVVGPGWEILASNHSYLAMFGDYRSLPDEYQNSLLLFFANPRMRSIIGGWAETAPRLVAKMRVAMAADVGDPGWQRLVKLVEAHSPEFAEIWRRQEVASLDGVLKTLRHDEAGTIHAEVVHSYLGDQRKVRFSVYTPIDDADRQAMVRLATVTPEEIVLPRAKELALV</sequence>
<dbReference type="CDD" id="cd00093">
    <property type="entry name" value="HTH_XRE"/>
    <property type="match status" value="1"/>
</dbReference>
<dbReference type="RefSeq" id="WP_308197709.1">
    <property type="nucleotide sequence ID" value="NZ_JAMZDZ010000001.1"/>
</dbReference>
<evidence type="ECO:0000313" key="2">
    <source>
        <dbReference type="EMBL" id="MFC4135510.1"/>
    </source>
</evidence>
<organism evidence="2 3">
    <name type="scientific">Hamadaea flava</name>
    <dbReference type="NCBI Taxonomy" id="1742688"/>
    <lineage>
        <taxon>Bacteria</taxon>
        <taxon>Bacillati</taxon>
        <taxon>Actinomycetota</taxon>
        <taxon>Actinomycetes</taxon>
        <taxon>Micromonosporales</taxon>
        <taxon>Micromonosporaceae</taxon>
        <taxon>Hamadaea</taxon>
    </lineage>
</organism>
<dbReference type="Gene3D" id="3.30.450.180">
    <property type="match status" value="1"/>
</dbReference>
<evidence type="ECO:0000259" key="1">
    <source>
        <dbReference type="SMART" id="SM00530"/>
    </source>
</evidence>
<dbReference type="InterPro" id="IPR041413">
    <property type="entry name" value="MLTR_LBD"/>
</dbReference>
<dbReference type="Gene3D" id="1.10.260.40">
    <property type="entry name" value="lambda repressor-like DNA-binding domains"/>
    <property type="match status" value="1"/>
</dbReference>
<evidence type="ECO:0000313" key="3">
    <source>
        <dbReference type="Proteomes" id="UP001595816"/>
    </source>
</evidence>
<comment type="caution">
    <text evidence="2">The sequence shown here is derived from an EMBL/GenBank/DDBJ whole genome shotgun (WGS) entry which is preliminary data.</text>
</comment>
<dbReference type="Pfam" id="PF17765">
    <property type="entry name" value="MLTR_LBD"/>
    <property type="match status" value="1"/>
</dbReference>
<dbReference type="PANTHER" id="PTHR35010">
    <property type="entry name" value="BLL4672 PROTEIN-RELATED"/>
    <property type="match status" value="1"/>
</dbReference>
<dbReference type="Proteomes" id="UP001595816">
    <property type="component" value="Unassembled WGS sequence"/>
</dbReference>
<dbReference type="PANTHER" id="PTHR35010:SF2">
    <property type="entry name" value="BLL4672 PROTEIN"/>
    <property type="match status" value="1"/>
</dbReference>
<accession>A0ABV8LWW4</accession>
<dbReference type="SUPFAM" id="SSF47413">
    <property type="entry name" value="lambda repressor-like DNA-binding domains"/>
    <property type="match status" value="1"/>
</dbReference>
<protein>
    <submittedName>
        <fullName evidence="2">Helix-turn-helix transcriptional regulator</fullName>
    </submittedName>
</protein>
<feature type="domain" description="HTH cro/C1-type" evidence="1">
    <location>
        <begin position="16"/>
        <end position="88"/>
    </location>
</feature>
<dbReference type="InterPro" id="IPR001387">
    <property type="entry name" value="Cro/C1-type_HTH"/>
</dbReference>
<gene>
    <name evidence="2" type="ORF">ACFOZ4_33265</name>
</gene>